<evidence type="ECO:0000313" key="2">
    <source>
        <dbReference type="EMBL" id="AQG81350.1"/>
    </source>
</evidence>
<proteinExistence type="predicted"/>
<feature type="chain" id="PRO_5012139763" description="Outer membrane protein beta-barrel domain-containing protein" evidence="1">
    <location>
        <begin position="20"/>
        <end position="208"/>
    </location>
</feature>
<dbReference type="Proteomes" id="UP000187941">
    <property type="component" value="Chromosome"/>
</dbReference>
<protein>
    <recommendedName>
        <fullName evidence="4">Outer membrane protein beta-barrel domain-containing protein</fullName>
    </recommendedName>
</protein>
<keyword evidence="1" id="KW-0732">Signal</keyword>
<evidence type="ECO:0000313" key="3">
    <source>
        <dbReference type="Proteomes" id="UP000187941"/>
    </source>
</evidence>
<sequence length="208" mass="23378">MKKILFVIFYCWLVGPASAQTGLFNKSIRVAGDLINDSQDKNGKFTGVRYSLIYSKQVWTDRWNVESGISYINYYSLQQFEPYSYFFKGDHAQRVSADFTIFYGLLKSKRLTFKIGAGPSIWYQRNGAVRDLTGHVNGSQVQYVTFDRTYTNEAGISINIGSGVDYKVAPRVELGIRAGIIGDVTNRYGYSALIGTLTALGAQVSYRF</sequence>
<evidence type="ECO:0000256" key="1">
    <source>
        <dbReference type="SAM" id="SignalP"/>
    </source>
</evidence>
<reference evidence="2 3" key="1">
    <citation type="submission" date="2016-01" db="EMBL/GenBank/DDBJ databases">
        <authorList>
            <person name="Oliw E.H."/>
        </authorList>
    </citation>
    <scope>NUCLEOTIDE SEQUENCE [LARGE SCALE GENOMIC DNA]</scope>
    <source>
        <strain evidence="2 3">DY10</strain>
    </source>
</reference>
<dbReference type="KEGG" id="smon:AWR27_19710"/>
<evidence type="ECO:0008006" key="4">
    <source>
        <dbReference type="Google" id="ProtNLM"/>
    </source>
</evidence>
<dbReference type="EMBL" id="CP014263">
    <property type="protein sequence ID" value="AQG81350.1"/>
    <property type="molecule type" value="Genomic_DNA"/>
</dbReference>
<organism evidence="2 3">
    <name type="scientific">Spirosoma montaniterrae</name>
    <dbReference type="NCBI Taxonomy" id="1178516"/>
    <lineage>
        <taxon>Bacteria</taxon>
        <taxon>Pseudomonadati</taxon>
        <taxon>Bacteroidota</taxon>
        <taxon>Cytophagia</taxon>
        <taxon>Cytophagales</taxon>
        <taxon>Cytophagaceae</taxon>
        <taxon>Spirosoma</taxon>
    </lineage>
</organism>
<dbReference type="AlphaFoldDB" id="A0A1P9X143"/>
<gene>
    <name evidence="2" type="ORF">AWR27_19710</name>
</gene>
<name>A0A1P9X143_9BACT</name>
<keyword evidence="3" id="KW-1185">Reference proteome</keyword>
<accession>A0A1P9X143</accession>
<feature type="signal peptide" evidence="1">
    <location>
        <begin position="1"/>
        <end position="19"/>
    </location>
</feature>